<dbReference type="Proteomes" id="UP001597249">
    <property type="component" value="Unassembled WGS sequence"/>
</dbReference>
<keyword evidence="1" id="KW-1133">Transmembrane helix</keyword>
<protein>
    <recommendedName>
        <fullName evidence="4">MacB-like periplasmic core domain-containing protein</fullName>
    </recommendedName>
</protein>
<name>A0ABW4BAD7_9LACO</name>
<gene>
    <name evidence="2" type="ORF">ACFQ3L_10395</name>
</gene>
<keyword evidence="3" id="KW-1185">Reference proteome</keyword>
<comment type="caution">
    <text evidence="2">The sequence shown here is derived from an EMBL/GenBank/DDBJ whole genome shotgun (WGS) entry which is preliminary data.</text>
</comment>
<keyword evidence="1" id="KW-0472">Membrane</keyword>
<dbReference type="RefSeq" id="WP_125585061.1">
    <property type="nucleotide sequence ID" value="NZ_JBHTMO010000038.1"/>
</dbReference>
<feature type="transmembrane region" description="Helical" evidence="1">
    <location>
        <begin position="210"/>
        <end position="238"/>
    </location>
</feature>
<feature type="transmembrane region" description="Helical" evidence="1">
    <location>
        <begin position="288"/>
        <end position="309"/>
    </location>
</feature>
<reference evidence="3" key="1">
    <citation type="journal article" date="2019" name="Int. J. Syst. Evol. Microbiol.">
        <title>The Global Catalogue of Microorganisms (GCM) 10K type strain sequencing project: providing services to taxonomists for standard genome sequencing and annotation.</title>
        <authorList>
            <consortium name="The Broad Institute Genomics Platform"/>
            <consortium name="The Broad Institute Genome Sequencing Center for Infectious Disease"/>
            <person name="Wu L."/>
            <person name="Ma J."/>
        </authorList>
    </citation>
    <scope>NUCLEOTIDE SEQUENCE [LARGE SCALE GENOMIC DNA]</scope>
    <source>
        <strain evidence="3">CCM 8911</strain>
    </source>
</reference>
<evidence type="ECO:0000256" key="1">
    <source>
        <dbReference type="SAM" id="Phobius"/>
    </source>
</evidence>
<evidence type="ECO:0000313" key="3">
    <source>
        <dbReference type="Proteomes" id="UP001597249"/>
    </source>
</evidence>
<organism evidence="2 3">
    <name type="scientific">Lacticaseibacillus jixianensis</name>
    <dbReference type="NCBI Taxonomy" id="2486012"/>
    <lineage>
        <taxon>Bacteria</taxon>
        <taxon>Bacillati</taxon>
        <taxon>Bacillota</taxon>
        <taxon>Bacilli</taxon>
        <taxon>Lactobacillales</taxon>
        <taxon>Lactobacillaceae</taxon>
        <taxon>Lacticaseibacillus</taxon>
    </lineage>
</organism>
<feature type="transmembrane region" description="Helical" evidence="1">
    <location>
        <begin position="259"/>
        <end position="282"/>
    </location>
</feature>
<keyword evidence="1" id="KW-0812">Transmembrane</keyword>
<accession>A0ABW4BAD7</accession>
<evidence type="ECO:0008006" key="4">
    <source>
        <dbReference type="Google" id="ProtNLM"/>
    </source>
</evidence>
<sequence length="320" mass="35136">MKRLIVLGAAWFLMILAAGFVWSAHDQTEYAELLDHFNLTEDAVRIKSDARMTLPEAAAKLAKSDLTDFQVQFRASDSRVYLFAKGDYGSLPLASGQWFSDADLASSLPVMVVGQDHAKALTVGSHQQYAKQAGEYIPVLGIISSPRSRRLNAVRFFNASGSEANHLRVSQMTIYADGQQTPAQKRQLARLLGGRAAGYQYRQRSAAGDFWATMGLTLTLCAGLAALAALLAWLTGWFMQHALPAELPLESRHRTLRGLWLRVSGYAAIDTGLGLLAVNWWFYLSNHLRAVLFAVGLWGLAIAVLYVFLMRSASGKDDPA</sequence>
<dbReference type="EMBL" id="JBHTMO010000038">
    <property type="protein sequence ID" value="MFD1393974.1"/>
    <property type="molecule type" value="Genomic_DNA"/>
</dbReference>
<evidence type="ECO:0000313" key="2">
    <source>
        <dbReference type="EMBL" id="MFD1393974.1"/>
    </source>
</evidence>
<proteinExistence type="predicted"/>